<dbReference type="EMBL" id="AGNL01000741">
    <property type="protein sequence ID" value="EJK77539.1"/>
    <property type="molecule type" value="Genomic_DNA"/>
</dbReference>
<comment type="caution">
    <text evidence="3">The sequence shown here is derived from an EMBL/GenBank/DDBJ whole genome shotgun (WGS) entry which is preliminary data.</text>
</comment>
<keyword evidence="2" id="KW-0732">Signal</keyword>
<sequence length="490" mass="53571">MRVSRAILLLGYCSTTASAIEATFTPNPNDEVKNGGDGGPLPVSFAQRKQLLELEAAIVNSQDPQGTLNHVAQQNGLAPDDLVGMLNRNRKDLESSGQLDGMVEEVNAGLQTQQASGGVGGLPIRKLLNLIVGVFMAIVRASTKQISKNPRSSLLVALAMGSVLYGMHNAPRNGIVVPFSSAHTTVLEPPVSYLQRYMLGSFGDGWESSLPSPPKKMGSKSKKRTAIGAIGMTRFLQVDSDVEEDEMNINSDRGVDGFSLVTSAHTMISIDPDDEGVLECVQDSVSTTFTDRRFSEYLDSSKLKFRSISDSITHGEEGGVLAMNLLGGFGRYGVQPLCVSYEDDESEENLRCIAYHTLRGGHFDGEIRFEAVREESGIRVSVVLAIPGGGREPSQRLAESMVSSFTQSISESISIQMKQLEARRRQSKTFRARASGKASHKRHLKHEQTKLQEEMAADRKRKWKRNNPDAGHYRPSGHRMRSPQGSPRHC</sequence>
<dbReference type="eggNOG" id="ENOG502T6YJ">
    <property type="taxonomic scope" value="Eukaryota"/>
</dbReference>
<name>K0TJZ2_THAOC</name>
<gene>
    <name evidence="3" type="ORF">THAOC_00625</name>
</gene>
<feature type="signal peptide" evidence="2">
    <location>
        <begin position="1"/>
        <end position="19"/>
    </location>
</feature>
<dbReference type="Proteomes" id="UP000266841">
    <property type="component" value="Unassembled WGS sequence"/>
</dbReference>
<feature type="region of interest" description="Disordered" evidence="1">
    <location>
        <begin position="425"/>
        <end position="490"/>
    </location>
</feature>
<keyword evidence="4" id="KW-1185">Reference proteome</keyword>
<organism evidence="3 4">
    <name type="scientific">Thalassiosira oceanica</name>
    <name type="common">Marine diatom</name>
    <dbReference type="NCBI Taxonomy" id="159749"/>
    <lineage>
        <taxon>Eukaryota</taxon>
        <taxon>Sar</taxon>
        <taxon>Stramenopiles</taxon>
        <taxon>Ochrophyta</taxon>
        <taxon>Bacillariophyta</taxon>
        <taxon>Coscinodiscophyceae</taxon>
        <taxon>Thalassiosirophycidae</taxon>
        <taxon>Thalassiosirales</taxon>
        <taxon>Thalassiosiraceae</taxon>
        <taxon>Thalassiosira</taxon>
    </lineage>
</organism>
<evidence type="ECO:0000313" key="3">
    <source>
        <dbReference type="EMBL" id="EJK77539.1"/>
    </source>
</evidence>
<evidence type="ECO:0000256" key="1">
    <source>
        <dbReference type="SAM" id="MobiDB-lite"/>
    </source>
</evidence>
<dbReference type="AlphaFoldDB" id="K0TJZ2"/>
<evidence type="ECO:0000256" key="2">
    <source>
        <dbReference type="SAM" id="SignalP"/>
    </source>
</evidence>
<feature type="compositionally biased region" description="Basic and acidic residues" evidence="1">
    <location>
        <begin position="446"/>
        <end position="458"/>
    </location>
</feature>
<dbReference type="OMA" id="KWKRNNP"/>
<evidence type="ECO:0000313" key="4">
    <source>
        <dbReference type="Proteomes" id="UP000266841"/>
    </source>
</evidence>
<accession>K0TJZ2</accession>
<dbReference type="OrthoDB" id="46294at2759"/>
<reference evidence="3 4" key="1">
    <citation type="journal article" date="2012" name="Genome Biol.">
        <title>Genome and low-iron response of an oceanic diatom adapted to chronic iron limitation.</title>
        <authorList>
            <person name="Lommer M."/>
            <person name="Specht M."/>
            <person name="Roy A.S."/>
            <person name="Kraemer L."/>
            <person name="Andreson R."/>
            <person name="Gutowska M.A."/>
            <person name="Wolf J."/>
            <person name="Bergner S.V."/>
            <person name="Schilhabel M.B."/>
            <person name="Klostermeier U.C."/>
            <person name="Beiko R.G."/>
            <person name="Rosenstiel P."/>
            <person name="Hippler M."/>
            <person name="Laroche J."/>
        </authorList>
    </citation>
    <scope>NUCLEOTIDE SEQUENCE [LARGE SCALE GENOMIC DNA]</scope>
    <source>
        <strain evidence="3 4">CCMP1005</strain>
    </source>
</reference>
<protein>
    <submittedName>
        <fullName evidence="3">Uncharacterized protein</fullName>
    </submittedName>
</protein>
<proteinExistence type="predicted"/>
<feature type="chain" id="PRO_5003838046" evidence="2">
    <location>
        <begin position="20"/>
        <end position="490"/>
    </location>
</feature>